<dbReference type="Gene3D" id="3.30.70.2390">
    <property type="match status" value="1"/>
</dbReference>
<reference evidence="7" key="1">
    <citation type="journal article" date="2019" name="Int. J. Syst. Evol. Microbiol.">
        <title>The Global Catalogue of Microorganisms (GCM) 10K type strain sequencing project: providing services to taxonomists for standard genome sequencing and annotation.</title>
        <authorList>
            <consortium name="The Broad Institute Genomics Platform"/>
            <consortium name="The Broad Institute Genome Sequencing Center for Infectious Disease"/>
            <person name="Wu L."/>
            <person name="Ma J."/>
        </authorList>
    </citation>
    <scope>NUCLEOTIDE SEQUENCE [LARGE SCALE GENOMIC DNA]</scope>
    <source>
        <strain evidence="7">CGMCC 1.13681</strain>
    </source>
</reference>
<feature type="region of interest" description="Disordered" evidence="2">
    <location>
        <begin position="200"/>
        <end position="237"/>
    </location>
</feature>
<accession>A0ABW2GJX5</accession>
<keyword evidence="3" id="KW-0812">Transmembrane</keyword>
<feature type="region of interest" description="Disordered" evidence="2">
    <location>
        <begin position="540"/>
        <end position="566"/>
    </location>
</feature>
<sequence length="566" mass="59500">MDTRGRGRAGGVDPADQWVFNPSTGSYELSLQPSVPEYDPRGQASYGADSATTVPRQRPRQTRLPGPRDPEGLQPGGPPRPSRRRGAPPRRNRRKALMITGGVLGFLLVAGTGGAYWAYQKLSGNIGSTEVYGEKNAAVTKGPVNILVIGTDKRSGKGNTSYGDRNSVGHADTTLLFHVAEDRSNATVLSIPRDMITSIPDCKTKDEESGDWKDVPGTEANLAGSTPRFNESLGQSGRDPGCTWKTVEKITGLEVSHFMLADFNAVKELSSAVGGVDVCLAKPIKDKDSKLDLPQGENTVAGEDALAFVRTRHAVGFGSDLSRIELQQQFLGSLIRKMKSGDTLTNPKKLWKLANAATNSLTVDSGIKSIPSLMSLAKDLSKVPQKNITFLTLPVKDNPEEPEGAKATVVIDEVKAAPVLKMMQSDVSFTEVKKKQKEAAAKKADPAEVDVQVANGGGIAGAASATAEWLAGKGVGNAAANGNAPEAAPKTTLTYAPDQQAQANTVAELMGLPKSALKKDAAAQPGVPMSLVLGADFTASGTPVAAPDKAPEGVQSANADEKKCVK</sequence>
<evidence type="ECO:0000256" key="2">
    <source>
        <dbReference type="SAM" id="MobiDB-lite"/>
    </source>
</evidence>
<dbReference type="Proteomes" id="UP001596413">
    <property type="component" value="Unassembled WGS sequence"/>
</dbReference>
<name>A0ABW2GJX5_9ACTN</name>
<protein>
    <submittedName>
        <fullName evidence="6">LCP family protein</fullName>
    </submittedName>
</protein>
<feature type="compositionally biased region" description="Polar residues" evidence="2">
    <location>
        <begin position="20"/>
        <end position="33"/>
    </location>
</feature>
<dbReference type="InterPro" id="IPR050922">
    <property type="entry name" value="LytR/CpsA/Psr_CW_biosynth"/>
</dbReference>
<feature type="compositionally biased region" description="Basic and acidic residues" evidence="2">
    <location>
        <begin position="202"/>
        <end position="216"/>
    </location>
</feature>
<dbReference type="Gene3D" id="3.40.630.190">
    <property type="entry name" value="LCP protein"/>
    <property type="match status" value="1"/>
</dbReference>
<dbReference type="EMBL" id="JBHSZO010000048">
    <property type="protein sequence ID" value="MFC7221038.1"/>
    <property type="molecule type" value="Genomic_DNA"/>
</dbReference>
<dbReference type="InterPro" id="IPR027381">
    <property type="entry name" value="LytR/CpsA/Psr_C"/>
</dbReference>
<dbReference type="PANTHER" id="PTHR33392:SF6">
    <property type="entry name" value="POLYISOPRENYL-TEICHOIC ACID--PEPTIDOGLYCAN TEICHOIC ACID TRANSFERASE TAGU"/>
    <property type="match status" value="1"/>
</dbReference>
<proteinExistence type="inferred from homology"/>
<keyword evidence="7" id="KW-1185">Reference proteome</keyword>
<feature type="compositionally biased region" description="Basic residues" evidence="2">
    <location>
        <begin position="81"/>
        <end position="92"/>
    </location>
</feature>
<evidence type="ECO:0000256" key="1">
    <source>
        <dbReference type="ARBA" id="ARBA00006068"/>
    </source>
</evidence>
<dbReference type="NCBIfam" id="TIGR00350">
    <property type="entry name" value="lytR_cpsA_psr"/>
    <property type="match status" value="1"/>
</dbReference>
<organism evidence="6 7">
    <name type="scientific">Streptomyces polyrhachis</name>
    <dbReference type="NCBI Taxonomy" id="1282885"/>
    <lineage>
        <taxon>Bacteria</taxon>
        <taxon>Bacillati</taxon>
        <taxon>Actinomycetota</taxon>
        <taxon>Actinomycetes</taxon>
        <taxon>Kitasatosporales</taxon>
        <taxon>Streptomycetaceae</taxon>
        <taxon>Streptomyces</taxon>
    </lineage>
</organism>
<dbReference type="RefSeq" id="WP_386418128.1">
    <property type="nucleotide sequence ID" value="NZ_JBHSZO010000048.1"/>
</dbReference>
<comment type="caution">
    <text evidence="6">The sequence shown here is derived from an EMBL/GenBank/DDBJ whole genome shotgun (WGS) entry which is preliminary data.</text>
</comment>
<gene>
    <name evidence="6" type="ORF">ACFQLX_23185</name>
</gene>
<dbReference type="Pfam" id="PF13399">
    <property type="entry name" value="LytR_C"/>
    <property type="match status" value="1"/>
</dbReference>
<keyword evidence="3" id="KW-0472">Membrane</keyword>
<feature type="region of interest" description="Disordered" evidence="2">
    <location>
        <begin position="1"/>
        <end position="92"/>
    </location>
</feature>
<feature type="domain" description="Cell envelope-related transcriptional attenuator" evidence="4">
    <location>
        <begin position="170"/>
        <end position="340"/>
    </location>
</feature>
<evidence type="ECO:0000313" key="7">
    <source>
        <dbReference type="Proteomes" id="UP001596413"/>
    </source>
</evidence>
<evidence type="ECO:0000256" key="3">
    <source>
        <dbReference type="SAM" id="Phobius"/>
    </source>
</evidence>
<feature type="transmembrane region" description="Helical" evidence="3">
    <location>
        <begin position="96"/>
        <end position="119"/>
    </location>
</feature>
<evidence type="ECO:0000259" key="5">
    <source>
        <dbReference type="Pfam" id="PF13399"/>
    </source>
</evidence>
<evidence type="ECO:0000313" key="6">
    <source>
        <dbReference type="EMBL" id="MFC7221038.1"/>
    </source>
</evidence>
<keyword evidence="3" id="KW-1133">Transmembrane helix</keyword>
<dbReference type="Pfam" id="PF03816">
    <property type="entry name" value="LytR_cpsA_psr"/>
    <property type="match status" value="1"/>
</dbReference>
<dbReference type="PANTHER" id="PTHR33392">
    <property type="entry name" value="POLYISOPRENYL-TEICHOIC ACID--PEPTIDOGLYCAN TEICHOIC ACID TRANSFERASE TAGU"/>
    <property type="match status" value="1"/>
</dbReference>
<evidence type="ECO:0000259" key="4">
    <source>
        <dbReference type="Pfam" id="PF03816"/>
    </source>
</evidence>
<feature type="compositionally biased region" description="Polar residues" evidence="2">
    <location>
        <begin position="223"/>
        <end position="235"/>
    </location>
</feature>
<feature type="domain" description="LytR/CpsA/Psr regulator C-terminal" evidence="5">
    <location>
        <begin position="448"/>
        <end position="537"/>
    </location>
</feature>
<dbReference type="InterPro" id="IPR004474">
    <property type="entry name" value="LytR_CpsA_psr"/>
</dbReference>
<comment type="similarity">
    <text evidence="1">Belongs to the LytR/CpsA/Psr (LCP) family.</text>
</comment>